<reference evidence="1" key="1">
    <citation type="submission" date="2022-03" db="EMBL/GenBank/DDBJ databases">
        <authorList>
            <person name="Alioto T."/>
            <person name="Alioto T."/>
            <person name="Gomez Garrido J."/>
        </authorList>
    </citation>
    <scope>NUCLEOTIDE SEQUENCE</scope>
</reference>
<accession>A0AAD1SE72</accession>
<proteinExistence type="predicted"/>
<evidence type="ECO:0000313" key="2">
    <source>
        <dbReference type="Proteomes" id="UP001295444"/>
    </source>
</evidence>
<organism evidence="1 2">
    <name type="scientific">Pelobates cultripes</name>
    <name type="common">Western spadefoot toad</name>
    <dbReference type="NCBI Taxonomy" id="61616"/>
    <lineage>
        <taxon>Eukaryota</taxon>
        <taxon>Metazoa</taxon>
        <taxon>Chordata</taxon>
        <taxon>Craniata</taxon>
        <taxon>Vertebrata</taxon>
        <taxon>Euteleostomi</taxon>
        <taxon>Amphibia</taxon>
        <taxon>Batrachia</taxon>
        <taxon>Anura</taxon>
        <taxon>Pelobatoidea</taxon>
        <taxon>Pelobatidae</taxon>
        <taxon>Pelobates</taxon>
    </lineage>
</organism>
<protein>
    <recommendedName>
        <fullName evidence="3">Reverse transcriptase domain-containing protein</fullName>
    </recommendedName>
</protein>
<name>A0AAD1SE72_PELCU</name>
<evidence type="ECO:0000313" key="1">
    <source>
        <dbReference type="EMBL" id="CAH2296699.1"/>
    </source>
</evidence>
<dbReference type="EMBL" id="OW240916">
    <property type="protein sequence ID" value="CAH2296699.1"/>
    <property type="molecule type" value="Genomic_DNA"/>
</dbReference>
<gene>
    <name evidence="1" type="ORF">PECUL_23A020280</name>
</gene>
<evidence type="ECO:0008006" key="3">
    <source>
        <dbReference type="Google" id="ProtNLM"/>
    </source>
</evidence>
<sequence length="79" mass="8502">MPLQAIRSNPGIQEVLVSEFADDVLLTSTHPRESMAALAEVLEKYSDLARYKVNLNKLSALPIGLSAADTAHIGHTTSI</sequence>
<dbReference type="Proteomes" id="UP001295444">
    <property type="component" value="Chromosome 05"/>
</dbReference>
<dbReference type="AlphaFoldDB" id="A0AAD1SE72"/>
<keyword evidence="2" id="KW-1185">Reference proteome</keyword>